<evidence type="ECO:0000256" key="2">
    <source>
        <dbReference type="SAM" id="Coils"/>
    </source>
</evidence>
<evidence type="ECO:0000256" key="3">
    <source>
        <dbReference type="SAM" id="MobiDB-lite"/>
    </source>
</evidence>
<dbReference type="Gene3D" id="1.10.287.1490">
    <property type="match status" value="1"/>
</dbReference>
<dbReference type="InterPro" id="IPR055167">
    <property type="entry name" value="Rootletin-like_CC"/>
</dbReference>
<feature type="coiled-coil region" evidence="2">
    <location>
        <begin position="1575"/>
        <end position="1602"/>
    </location>
</feature>
<feature type="region of interest" description="Disordered" evidence="3">
    <location>
        <begin position="1879"/>
        <end position="1908"/>
    </location>
</feature>
<feature type="compositionally biased region" description="Basic and acidic residues" evidence="3">
    <location>
        <begin position="96"/>
        <end position="110"/>
    </location>
</feature>
<feature type="region of interest" description="Disordered" evidence="3">
    <location>
        <begin position="487"/>
        <end position="513"/>
    </location>
</feature>
<dbReference type="PANTHER" id="PTHR18937">
    <property type="entry name" value="STRUCTURAL MAINTENANCE OF CHROMOSOMES SMC FAMILY MEMBER"/>
    <property type="match status" value="1"/>
</dbReference>
<comment type="caution">
    <text evidence="5">The sequence shown here is derived from an EMBL/GenBank/DDBJ whole genome shotgun (WGS) entry which is preliminary data.</text>
</comment>
<keyword evidence="6" id="KW-1185">Reference proteome</keyword>
<organism evidence="5 6">
    <name type="scientific">Caenorhabditis auriculariae</name>
    <dbReference type="NCBI Taxonomy" id="2777116"/>
    <lineage>
        <taxon>Eukaryota</taxon>
        <taxon>Metazoa</taxon>
        <taxon>Ecdysozoa</taxon>
        <taxon>Nematoda</taxon>
        <taxon>Chromadorea</taxon>
        <taxon>Rhabditida</taxon>
        <taxon>Rhabditina</taxon>
        <taxon>Rhabditomorpha</taxon>
        <taxon>Rhabditoidea</taxon>
        <taxon>Rhabditidae</taxon>
        <taxon>Peloderinae</taxon>
        <taxon>Caenorhabditis</taxon>
    </lineage>
</organism>
<feature type="coiled-coil region" evidence="2">
    <location>
        <begin position="1495"/>
        <end position="1540"/>
    </location>
</feature>
<dbReference type="Proteomes" id="UP000835052">
    <property type="component" value="Unassembled WGS sequence"/>
</dbReference>
<feature type="coiled-coil region" evidence="2">
    <location>
        <begin position="33"/>
        <end position="60"/>
    </location>
</feature>
<feature type="region of interest" description="Disordered" evidence="3">
    <location>
        <begin position="1380"/>
        <end position="1415"/>
    </location>
</feature>
<feature type="domain" description="Rootletin-like coiled-coil" evidence="4">
    <location>
        <begin position="23"/>
        <end position="253"/>
    </location>
</feature>
<feature type="coiled-coil region" evidence="2">
    <location>
        <begin position="151"/>
        <end position="192"/>
    </location>
</feature>
<feature type="compositionally biased region" description="Polar residues" evidence="3">
    <location>
        <begin position="1394"/>
        <end position="1408"/>
    </location>
</feature>
<evidence type="ECO:0000313" key="5">
    <source>
        <dbReference type="EMBL" id="CAD6194042.1"/>
    </source>
</evidence>
<feature type="compositionally biased region" description="Basic and acidic residues" evidence="3">
    <location>
        <begin position="376"/>
        <end position="413"/>
    </location>
</feature>
<evidence type="ECO:0000259" key="4">
    <source>
        <dbReference type="Pfam" id="PF15035"/>
    </source>
</evidence>
<gene>
    <name evidence="5" type="ORF">CAUJ_LOCUS9961</name>
</gene>
<reference evidence="5" key="1">
    <citation type="submission" date="2020-10" db="EMBL/GenBank/DDBJ databases">
        <authorList>
            <person name="Kikuchi T."/>
        </authorList>
    </citation>
    <scope>NUCLEOTIDE SEQUENCE</scope>
    <source>
        <strain evidence="5">NKZ352</strain>
    </source>
</reference>
<feature type="region of interest" description="Disordered" evidence="3">
    <location>
        <begin position="793"/>
        <end position="817"/>
    </location>
</feature>
<evidence type="ECO:0000313" key="6">
    <source>
        <dbReference type="Proteomes" id="UP000835052"/>
    </source>
</evidence>
<accession>A0A8S1HGE5</accession>
<name>A0A8S1HGE5_9PELO</name>
<feature type="compositionally biased region" description="Basic and acidic residues" evidence="3">
    <location>
        <begin position="1380"/>
        <end position="1393"/>
    </location>
</feature>
<evidence type="ECO:0000256" key="1">
    <source>
        <dbReference type="ARBA" id="ARBA00023054"/>
    </source>
</evidence>
<feature type="region of interest" description="Disordered" evidence="3">
    <location>
        <begin position="880"/>
        <end position="906"/>
    </location>
</feature>
<dbReference type="Pfam" id="PF15035">
    <property type="entry name" value="Rootletin"/>
    <property type="match status" value="1"/>
</dbReference>
<feature type="compositionally biased region" description="Polar residues" evidence="3">
    <location>
        <begin position="1891"/>
        <end position="1908"/>
    </location>
</feature>
<dbReference type="OrthoDB" id="3549872at2759"/>
<protein>
    <recommendedName>
        <fullName evidence="4">Rootletin-like coiled-coil domain-containing protein</fullName>
    </recommendedName>
</protein>
<feature type="region of interest" description="Disordered" evidence="3">
    <location>
        <begin position="1825"/>
        <end position="1846"/>
    </location>
</feature>
<feature type="coiled-coil region" evidence="2">
    <location>
        <begin position="1634"/>
        <end position="1821"/>
    </location>
</feature>
<dbReference type="EMBL" id="CAJGYM010000040">
    <property type="protein sequence ID" value="CAD6194042.1"/>
    <property type="molecule type" value="Genomic_DNA"/>
</dbReference>
<feature type="region of interest" description="Disordered" evidence="3">
    <location>
        <begin position="90"/>
        <end position="130"/>
    </location>
</feature>
<sequence>MALRASLSSEDVAKVSEDLSQCRSRIEAGVEENKKNRQVIEDLNVQLQRYRKRAAESDSMTSLPTMPLLTVEPPPAISLSPRYERYERRMRHKSHGRLERYRSSSPHEIRYSPMHRSSPRLSSSHYGVSSDEDAENVEEVYARLKAELFKSNTLEEVNEMLREENDAALAANENLRVDVLQLSQQLQTLEKQQTNDHMRFRAENTRYHNQVENQHRKLIALWKAFTTVKRQVNDLKTTAANDLDRQMTEFTRCATLMQRAIRHAEEKNRNLREEMRKEKDEVLDETLRQLNTATENYMKAEEKANGVSRELRSKEDDLKKARQELEELNEALGRISRLASPTPLRNRARSESPTSSREQAMEVARKMRKLLGNKNSELHEAQEAVRRAEADRDRFKNDLAKEEKRRREEREADALKATSIVQRETQLKTIEDELKKSSEKIKHLEDQRVAQEKLVVSTQNALAEAHRLHKAFIEDLTKRHREELFSREEQHREELQQKTKDDQIRAEKNRVDKERARRDVEDLRESLRQVKAELAAMDTQLEDKNLRVELLEEENEAQRRRLADEQQHIDQRELEMQELRLKTEQMADKEVELRRELVEAQSVSSAMQDEDKQRQEDSMRLREELAALQTRIETLQADYDEQVQETMTLRKTVVEREEEVQLVNANIRQLNSSIDEANGEAGLFKTELERLHDQIKEKNKIISEVNSQLEETKRNCDILQDDVATSKAKADDLREQLQELHKNSLAKEQQEAELRSLLEDFRLNFDKLTNDGKQQAITIDALNEEIESLKSELKKREDDRKEEMRRQAEIDRQRDEALQADFDDKIRSSEKEKKDLEKLVYEAEGRLEHLTRIHEELMSVESNLRVDAEAFKNEIEEAQRNAKRDVEKLRTENERDREDWEAEKRKLESQRTEEIGHLNDQLAALGEEVRAKDARLKQMQKDLDSLRTIAETAEEGLRKNLLDSQDFREEMERNHHQNSEEKSRLVEERENAYLEVAKQSTNVERLQRQIDQLQTEIEKLNVSVVERESTIQALEQNTMELLDRLAEHKKIEEEAKDQLAVLSKQNSELKNGREGVSHKLLEEKKRSEELSEQVRELTKTVHSVRMKLMSSEEKKNDVEQQVSILNNKVRQLEASLADKTSKSDVSNDLLRKMEFDTQSMVKELQNERTKMDEIVRQNKKLENENRQLEAELQASKTALESKRESSKVAINDLLQQYRKAEEKASNLFLENQKVKSENTTIVLKLERSEKSRKELDVRVKESEAKAAETQTRLANFQRSAIDSLAYGPHTTKNRSPYVEIPRSISSVALNNPAPTQNDEIDGALDVSSSVGVTLRFLKERIEQLEADKAELSATIEGQREDMRQKTEKLKDAISELQRTRRSVEDLQSDKTSLESRMSSQRQMYLTNEESTRSKDQDLRNLKARIATLELHLREKEAKIGQSKNELGVLQDELREVKASKERALSAAANREERFRENEDEFERILKERDETAAKHRRMLAEHENTSRKLDQLESERAHLVRELTEERRVAQRNRELLDEARVNEKQWREAASTAKRSVDDDVRLVSEQRRFEQSVLDLTTRNEGLAAECERLRADVRDFIQKVNHLNLKVVESDRRNEDLVSRNAMLTQNVNALRNFEAEWKALEKEMREELKQLRKDKLTLTSESEDWRRRTLRNETEKKEVDAIRQRLEREIAALKKHVDALEEEKNRTEIAVKETMNERRAIDKSLAAMERENTQLYRNCSQLQTQISQLEKDAGSRSVAKLAKEHSALETRIAMLIEEKRQLQALLDQSHANFSHKRKLMESQMSLLREQLDVERKRRLQVAQREQHPHRRADSAAGARRAIQQSSAFRKTYERSMSCERTVLEQELFERFESTFHSPPISPLSHAESVTSGTLIMSPQPEESV</sequence>
<proteinExistence type="predicted"/>
<feature type="region of interest" description="Disordered" evidence="3">
    <location>
        <begin position="333"/>
        <end position="413"/>
    </location>
</feature>
<keyword evidence="1 2" id="KW-0175">Coiled coil</keyword>